<evidence type="ECO:0000313" key="7">
    <source>
        <dbReference type="EMBL" id="TXE08982.1"/>
    </source>
</evidence>
<dbReference type="Pfam" id="PF00795">
    <property type="entry name" value="CN_hydrolase"/>
    <property type="match status" value="1"/>
</dbReference>
<protein>
    <recommendedName>
        <fullName evidence="5">Omega-amidase YafV</fullName>
        <ecNumber evidence="3">3.5.1.3</ecNumber>
    </recommendedName>
</protein>
<dbReference type="NCBIfam" id="NF007757">
    <property type="entry name" value="PRK10438.1"/>
    <property type="match status" value="1"/>
</dbReference>
<gene>
    <name evidence="7" type="ORF">ES711_03340</name>
</gene>
<dbReference type="InterPro" id="IPR036526">
    <property type="entry name" value="C-N_Hydrolase_sf"/>
</dbReference>
<reference evidence="7 8" key="1">
    <citation type="submission" date="2019-08" db="EMBL/GenBank/DDBJ databases">
        <title>Genome sequence of Gelidibacter salicanalis IC162T.</title>
        <authorList>
            <person name="Bowman J.P."/>
        </authorList>
    </citation>
    <scope>NUCLEOTIDE SEQUENCE [LARGE SCALE GENOMIC DNA]</scope>
    <source>
        <strain evidence="7 8">IC162</strain>
    </source>
</reference>
<dbReference type="GO" id="GO:0106008">
    <property type="term" value="F:2-oxoglutaramate amidase activity"/>
    <property type="evidence" value="ECO:0007669"/>
    <property type="project" value="TreeGrafter"/>
</dbReference>
<organism evidence="7 8">
    <name type="scientific">Gelidibacter salicanalis</name>
    <dbReference type="NCBI Taxonomy" id="291193"/>
    <lineage>
        <taxon>Bacteria</taxon>
        <taxon>Pseudomonadati</taxon>
        <taxon>Bacteroidota</taxon>
        <taxon>Flavobacteriia</taxon>
        <taxon>Flavobacteriales</taxon>
        <taxon>Flavobacteriaceae</taxon>
        <taxon>Gelidibacter</taxon>
    </lineage>
</organism>
<accession>A0A5C7AT13</accession>
<evidence type="ECO:0000256" key="2">
    <source>
        <dbReference type="ARBA" id="ARBA00022801"/>
    </source>
</evidence>
<dbReference type="Gene3D" id="3.60.110.10">
    <property type="entry name" value="Carbon-nitrogen hydrolase"/>
    <property type="match status" value="1"/>
</dbReference>
<comment type="caution">
    <text evidence="7">The sequence shown here is derived from an EMBL/GenBank/DDBJ whole genome shotgun (WGS) entry which is preliminary data.</text>
</comment>
<evidence type="ECO:0000313" key="8">
    <source>
        <dbReference type="Proteomes" id="UP000321734"/>
    </source>
</evidence>
<comment type="similarity">
    <text evidence="1">Belongs to the carbon-nitrogen hydrolase superfamily. NIT1/NIT2 family.</text>
</comment>
<dbReference type="OrthoDB" id="9811121at2"/>
<dbReference type="PANTHER" id="PTHR47799:SF1">
    <property type="entry name" value="OMEGA-AMIDASE YAFV"/>
    <property type="match status" value="1"/>
</dbReference>
<dbReference type="InterPro" id="IPR003010">
    <property type="entry name" value="C-N_Hydrolase"/>
</dbReference>
<dbReference type="RefSeq" id="WP_146889993.1">
    <property type="nucleotide sequence ID" value="NZ_VORX01000002.1"/>
</dbReference>
<dbReference type="EMBL" id="VORX01000002">
    <property type="protein sequence ID" value="TXE08982.1"/>
    <property type="molecule type" value="Genomic_DNA"/>
</dbReference>
<dbReference type="InterPro" id="IPR052737">
    <property type="entry name" value="Omega-amidase_YafV"/>
</dbReference>
<dbReference type="PROSITE" id="PS50263">
    <property type="entry name" value="CN_HYDROLASE"/>
    <property type="match status" value="1"/>
</dbReference>
<proteinExistence type="inferred from homology"/>
<dbReference type="FunFam" id="3.60.110.10:FF:000004">
    <property type="entry name" value="Carbon-nitrogen hydrolase"/>
    <property type="match status" value="1"/>
</dbReference>
<dbReference type="Proteomes" id="UP000321734">
    <property type="component" value="Unassembled WGS sequence"/>
</dbReference>
<dbReference type="PANTHER" id="PTHR47799">
    <property type="entry name" value="OMEGA-AMIDASE YAFV"/>
    <property type="match status" value="1"/>
</dbReference>
<sequence length="259" mass="29345">MAEVLNIALIQSELAWENPAQNRRDFTKKIEGLSDNVDLVVLPEMFTSGFTMNPARVAETMLGDTILWLKTLASKKQVAITGSLVITEDGNFYNRMVFVHPNGTIEHYDKRHTFTLAGEDKVYTAGSKKLIVKFKGWNICPLICYDLRFPVWSRNAEHYDLLIYVANWPTSRITAWDTLLRARAIENMTYCVGVNRVGTDANNNDYSGHSVAYDVLGNRLDQIPENEVAIEVVALHKKDIATHRSKLSFLSDQDQFSIT</sequence>
<feature type="domain" description="CN hydrolase" evidence="6">
    <location>
        <begin position="5"/>
        <end position="237"/>
    </location>
</feature>
<evidence type="ECO:0000256" key="1">
    <source>
        <dbReference type="ARBA" id="ARBA00010613"/>
    </source>
</evidence>
<dbReference type="CDD" id="cd07575">
    <property type="entry name" value="Xc-1258_like"/>
    <property type="match status" value="1"/>
</dbReference>
<dbReference type="EC" id="3.5.1.3" evidence="3"/>
<keyword evidence="2 7" id="KW-0378">Hydrolase</keyword>
<keyword evidence="8" id="KW-1185">Reference proteome</keyword>
<evidence type="ECO:0000256" key="4">
    <source>
        <dbReference type="ARBA" id="ARBA00052904"/>
    </source>
</evidence>
<name>A0A5C7AT13_9FLAO</name>
<evidence type="ECO:0000259" key="6">
    <source>
        <dbReference type="PROSITE" id="PS50263"/>
    </source>
</evidence>
<comment type="catalytic activity">
    <reaction evidence="4">
        <text>a monoamide of a dicarboxylate + H2O = a dicarboxylate + NH4(+)</text>
        <dbReference type="Rhea" id="RHEA:11716"/>
        <dbReference type="ChEBI" id="CHEBI:15377"/>
        <dbReference type="ChEBI" id="CHEBI:28938"/>
        <dbReference type="ChEBI" id="CHEBI:28965"/>
        <dbReference type="ChEBI" id="CHEBI:77450"/>
        <dbReference type="EC" id="3.5.1.3"/>
    </reaction>
</comment>
<evidence type="ECO:0000256" key="3">
    <source>
        <dbReference type="ARBA" id="ARBA00039118"/>
    </source>
</evidence>
<dbReference type="AlphaFoldDB" id="A0A5C7AT13"/>
<dbReference type="SUPFAM" id="SSF56317">
    <property type="entry name" value="Carbon-nitrogen hydrolase"/>
    <property type="match status" value="1"/>
</dbReference>
<evidence type="ECO:0000256" key="5">
    <source>
        <dbReference type="ARBA" id="ARBA00072139"/>
    </source>
</evidence>
<dbReference type="GO" id="GO:0050152">
    <property type="term" value="F:omega-amidase activity"/>
    <property type="evidence" value="ECO:0007669"/>
    <property type="project" value="UniProtKB-EC"/>
</dbReference>